<proteinExistence type="predicted"/>
<feature type="non-terminal residue" evidence="4">
    <location>
        <position position="1"/>
    </location>
</feature>
<evidence type="ECO:0000256" key="2">
    <source>
        <dbReference type="ARBA" id="ARBA00022553"/>
    </source>
</evidence>
<dbReference type="Pfam" id="PF00501">
    <property type="entry name" value="AMP-binding"/>
    <property type="match status" value="1"/>
</dbReference>
<dbReference type="PANTHER" id="PTHR45527:SF1">
    <property type="entry name" value="FATTY ACID SYNTHASE"/>
    <property type="match status" value="1"/>
</dbReference>
<dbReference type="GO" id="GO:0005829">
    <property type="term" value="C:cytosol"/>
    <property type="evidence" value="ECO:0007669"/>
    <property type="project" value="TreeGrafter"/>
</dbReference>
<evidence type="ECO:0000259" key="3">
    <source>
        <dbReference type="Pfam" id="PF00501"/>
    </source>
</evidence>
<evidence type="ECO:0000256" key="1">
    <source>
        <dbReference type="ARBA" id="ARBA00022450"/>
    </source>
</evidence>
<reference evidence="4" key="1">
    <citation type="journal article" date="2014" name="Can. J. Microbiol.">
        <title>Isolation and diversity of natural product biosynthetic genes of cultivable bacteria associated with marine sponge Mycale sp. from the coast of Fujian, China.</title>
        <authorList>
            <person name="Su P."/>
            <person name="Wang D.X."/>
            <person name="Ding S.X."/>
            <person name="Zhao J."/>
        </authorList>
    </citation>
    <scope>NUCLEOTIDE SEQUENCE</scope>
    <source>
        <strain evidence="4">HNS052</strain>
    </source>
</reference>
<dbReference type="InterPro" id="IPR020845">
    <property type="entry name" value="AMP-binding_CS"/>
</dbReference>
<dbReference type="PRINTS" id="PR00154">
    <property type="entry name" value="AMPBINDING"/>
</dbReference>
<dbReference type="GO" id="GO:0044550">
    <property type="term" value="P:secondary metabolite biosynthetic process"/>
    <property type="evidence" value="ECO:0007669"/>
    <property type="project" value="TreeGrafter"/>
</dbReference>
<keyword evidence="2" id="KW-0597">Phosphoprotein</keyword>
<dbReference type="InterPro" id="IPR000873">
    <property type="entry name" value="AMP-dep_synth/lig_dom"/>
</dbReference>
<dbReference type="PROSITE" id="PS00455">
    <property type="entry name" value="AMP_BINDING"/>
    <property type="match status" value="1"/>
</dbReference>
<sequence>AGGAYVPVDPTYPEERVQYIFTDSAAAVVLTTADVESGLAEFSADPVTAADRAGTLRADSAAYVIYTSGSTGKPKGVVVPHRGPRNLLRSHRHYTMDRAADRALRVLNTYSFSFDSSIGPLMWMLDGNELHALGRDAALDAPAVVEYVREHRIDYIDAVPVLMEQYVELGLLDAGAHRPGRLAVGGEAVPERFWSRLHAESELVAFNLYGPTEASVDSGFAVVADAPEPTIGRPTHGGRLYVLDPLLLPCGPGQAGELYIGGPQLARGYHERLGLTAQRFVADPFGDGQRLYRTGDLVRWRADGQLEFIGRADDQVKIRG</sequence>
<dbReference type="Gene3D" id="2.30.38.10">
    <property type="entry name" value="Luciferase, Domain 3"/>
    <property type="match status" value="1"/>
</dbReference>
<dbReference type="EMBL" id="JX244215">
    <property type="protein sequence ID" value="AFY62952.1"/>
    <property type="molecule type" value="Genomic_DNA"/>
</dbReference>
<feature type="non-terminal residue" evidence="4">
    <location>
        <position position="320"/>
    </location>
</feature>
<dbReference type="Gene3D" id="3.40.50.980">
    <property type="match status" value="2"/>
</dbReference>
<name>K9S0T3_9NOCA</name>
<dbReference type="GO" id="GO:0031177">
    <property type="term" value="F:phosphopantetheine binding"/>
    <property type="evidence" value="ECO:0007669"/>
    <property type="project" value="TreeGrafter"/>
</dbReference>
<evidence type="ECO:0000313" key="4">
    <source>
        <dbReference type="EMBL" id="AFY62952.1"/>
    </source>
</evidence>
<feature type="domain" description="AMP-dependent synthetase/ligase" evidence="3">
    <location>
        <begin position="1"/>
        <end position="270"/>
    </location>
</feature>
<dbReference type="InterPro" id="IPR020459">
    <property type="entry name" value="AMP-binding"/>
</dbReference>
<accession>K9S0T3</accession>
<keyword evidence="1" id="KW-0596">Phosphopantetheine</keyword>
<protein>
    <submittedName>
        <fullName evidence="4">Non-ribosomal peptide synthetase adenyation domain</fullName>
    </submittedName>
</protein>
<dbReference type="AlphaFoldDB" id="K9S0T3"/>
<dbReference type="GO" id="GO:0043041">
    <property type="term" value="P:amino acid activation for nonribosomal peptide biosynthetic process"/>
    <property type="evidence" value="ECO:0007669"/>
    <property type="project" value="TreeGrafter"/>
</dbReference>
<dbReference type="FunFam" id="2.30.38.10:FF:000001">
    <property type="entry name" value="Non-ribosomal peptide synthetase PvdI"/>
    <property type="match status" value="1"/>
</dbReference>
<organism evidence="4">
    <name type="scientific">Nocardia cyriacigeorgica</name>
    <dbReference type="NCBI Taxonomy" id="135487"/>
    <lineage>
        <taxon>Bacteria</taxon>
        <taxon>Bacillati</taxon>
        <taxon>Actinomycetota</taxon>
        <taxon>Actinomycetes</taxon>
        <taxon>Mycobacteriales</taxon>
        <taxon>Nocardiaceae</taxon>
        <taxon>Nocardia</taxon>
    </lineage>
</organism>
<dbReference type="SUPFAM" id="SSF56801">
    <property type="entry name" value="Acetyl-CoA synthetase-like"/>
    <property type="match status" value="1"/>
</dbReference>
<dbReference type="PANTHER" id="PTHR45527">
    <property type="entry name" value="NONRIBOSOMAL PEPTIDE SYNTHETASE"/>
    <property type="match status" value="1"/>
</dbReference>